<dbReference type="GO" id="GO:0000155">
    <property type="term" value="F:phosphorelay sensor kinase activity"/>
    <property type="evidence" value="ECO:0007669"/>
    <property type="project" value="InterPro"/>
</dbReference>
<comment type="catalytic activity">
    <reaction evidence="1">
        <text>ATP + protein L-histidine = ADP + protein N-phospho-L-histidine.</text>
        <dbReference type="EC" id="2.7.13.3"/>
    </reaction>
</comment>
<dbReference type="InterPro" id="IPR004358">
    <property type="entry name" value="Sig_transdc_His_kin-like_C"/>
</dbReference>
<keyword evidence="13" id="KW-1185">Reference proteome</keyword>
<dbReference type="SUPFAM" id="SSF52172">
    <property type="entry name" value="CheY-like"/>
    <property type="match status" value="1"/>
</dbReference>
<dbReference type="GO" id="GO:0043565">
    <property type="term" value="F:sequence-specific DNA binding"/>
    <property type="evidence" value="ECO:0007669"/>
    <property type="project" value="InterPro"/>
</dbReference>
<dbReference type="InterPro" id="IPR018062">
    <property type="entry name" value="HTH_AraC-typ_CS"/>
</dbReference>
<dbReference type="SUPFAM" id="SSF55874">
    <property type="entry name" value="ATPase domain of HSP90 chaperone/DNA topoisomerase II/histidine kinase"/>
    <property type="match status" value="1"/>
</dbReference>
<dbReference type="Gene3D" id="3.30.565.10">
    <property type="entry name" value="Histidine kinase-like ATPase, C-terminal domain"/>
    <property type="match status" value="1"/>
</dbReference>
<dbReference type="Proteomes" id="UP000283433">
    <property type="component" value="Unassembled WGS sequence"/>
</dbReference>
<dbReference type="EC" id="2.7.13.3" evidence="2"/>
<dbReference type="FunFam" id="1.10.287.130:FF:000045">
    <property type="entry name" value="Two-component system sensor histidine kinase/response regulator"/>
    <property type="match status" value="1"/>
</dbReference>
<feature type="domain" description="Response regulatory" evidence="11">
    <location>
        <begin position="1195"/>
        <end position="1310"/>
    </location>
</feature>
<dbReference type="PROSITE" id="PS50109">
    <property type="entry name" value="HIS_KIN"/>
    <property type="match status" value="1"/>
</dbReference>
<keyword evidence="5" id="KW-0238">DNA-binding</keyword>
<sequence length="1447" mass="163135">MPFSKQIFLFLTIIIGTFTTVSAQNVVSIKNYSTVDGLADNKITSAIQDRDGFMWFGSWAGISRFDGENFVNYKSYPGDKSSLKSNRIDVIVEDKEAGFLWVKAYDNQIYRFDKSLGEFEALPKLLGNKDLSDFNFTKINSVGKQQVWLTSSNKGLVLIQDALGKYPKFKLFNNDQTASHKLPVTAINAFHQDRRNVVWIATNKGAFRLKPTNDCDYNVETVKALPRNNIQLMDDGENLMWFAQANKVFAVDYNGENSRSFTVTKGEILGVESSPDRKALLCSTSLGELISISEDGTVKVLAQLANPSALYGIFKASKGDVYVQSKQFGVVRYSSAERGFKPLFPVGAYLFDDPLPPNFSIFEDESKTVWIALDKFSLMYYDSETGKMGSLNPEPFSNQKLSKIVYHAYYFDKGVIWMTGDKKGADKLLLKPLLFFQQLVTPVPKSQTENEVRGMFADGNKLWLGTKAEQVKLIENGHIVDQLFDKPVHFDAGIYAIKQDNTGAMWFGTKKHGLFRAVSLDSDSNKYLLSNTYFESGIIKKKSENSIYSIFQDSKKRLWAGSYGSGIILFPSPSQPQIYYTLDNAFNNYPDGNFRRIRHIAEDGKGNIWLATTDGLIVFDPNKGTPKNFEFKVYQKIPGDISSLGGNDVQFIFRDSKMQMWVLTSSGGLNLALTEDPLKQLNFKNFSVKNGLPSDYLLSCAEDNQQNLWIATQNGLCKFSINTQKVQSFNYFDGLSQRASFSEAAVAKLSSGVLVFGTTEGLLKFDPAKIENDTRPSNLVFTQVFVNGEDLKQQEPRYSKKDISYLKSLKLNHAQNILSFQFAVLDYFDTEKQNFACRLIGYDGIWRSTDGQRKITYTNLPPGKYKFQVKCLNEELYSPSPIRSVSIVIMPPFWKTWWAYAIYFIVFVGVLIAVQRTIITMLKLRHGIELERKMATLKMDFFTQISHELRTPLTLIVNPIAEVLHHEKLSERSQKYLDLVLKNAKRMARLVNQLLDLRKVQSGKVQLRIQNIELVSFIKHQLSYFEEIIAKKSLTINLFCPQKHLNGHWDLEKLEIVLYNIIGNAIKYSPPAKAISINLEQNEDEQQCTIKVQDEGPGVKAHELSQIFDLYYEGENKSGSKSTGIGLALAKEMAEVHGGTITASNASPSGLVVTVQLPTNLDLTVPLSQSVSVADDDAGNADNDAFKADTHEKMRLLIVEDNEELRAFMELKFEASFAVSTAQNGAEGLEKARSLHPDLILSDVMMPVMDGLAFLQQLKADDTTSHIPVILLTAKTGIETHILGLRYGADYYLPKPFDTELLNETIRKVLQQRATFFNTVLKNQPEEESVETEVVITEADKLFLKKVVEVVQQNIAEKDFNIDTVADLMNMSRSAFFKKFKSLTNLAPVEFVRDTRLDLARNLLADSRKNISEIAYATGFNNPKYFSTCFKAKFGLSPKEYQNSKPS</sequence>
<dbReference type="Gene3D" id="1.10.10.60">
    <property type="entry name" value="Homeodomain-like"/>
    <property type="match status" value="2"/>
</dbReference>
<dbReference type="SUPFAM" id="SSF46689">
    <property type="entry name" value="Homeodomain-like"/>
    <property type="match status" value="1"/>
</dbReference>
<name>A0A419S739_9SPHI</name>
<dbReference type="Pfam" id="PF02518">
    <property type="entry name" value="HATPase_c"/>
    <property type="match status" value="1"/>
</dbReference>
<dbReference type="Gene3D" id="1.10.287.130">
    <property type="match status" value="1"/>
</dbReference>
<keyword evidence="6" id="KW-0804">Transcription</keyword>
<keyword evidence="3 7" id="KW-0597">Phosphoprotein</keyword>
<dbReference type="SUPFAM" id="SSF47384">
    <property type="entry name" value="Homodimeric domain of signal transducing histidine kinase"/>
    <property type="match status" value="1"/>
</dbReference>
<keyword evidence="8" id="KW-0812">Transmembrane</keyword>
<evidence type="ECO:0000256" key="6">
    <source>
        <dbReference type="ARBA" id="ARBA00023163"/>
    </source>
</evidence>
<dbReference type="SUPFAM" id="SSF69304">
    <property type="entry name" value="Tricorn protease N-terminal domain"/>
    <property type="match status" value="1"/>
</dbReference>
<keyword evidence="8" id="KW-0472">Membrane</keyword>
<dbReference type="SUPFAM" id="SSF63829">
    <property type="entry name" value="Calcium-dependent phosphotriesterase"/>
    <property type="match status" value="1"/>
</dbReference>
<dbReference type="PANTHER" id="PTHR43547">
    <property type="entry name" value="TWO-COMPONENT HISTIDINE KINASE"/>
    <property type="match status" value="1"/>
</dbReference>
<dbReference type="InterPro" id="IPR013783">
    <property type="entry name" value="Ig-like_fold"/>
</dbReference>
<dbReference type="InterPro" id="IPR003594">
    <property type="entry name" value="HATPase_dom"/>
</dbReference>
<dbReference type="SMART" id="SM00387">
    <property type="entry name" value="HATPase_c"/>
    <property type="match status" value="1"/>
</dbReference>
<dbReference type="RefSeq" id="WP_120181343.1">
    <property type="nucleotide sequence ID" value="NZ_MBTA01000012.1"/>
</dbReference>
<reference evidence="12 13" key="1">
    <citation type="submission" date="2016-07" db="EMBL/GenBank/DDBJ databases">
        <title>Genome of Pelobium manganitolerans.</title>
        <authorList>
            <person name="Wu S."/>
            <person name="Wang G."/>
        </authorList>
    </citation>
    <scope>NUCLEOTIDE SEQUENCE [LARGE SCALE GENOMIC DNA]</scope>
    <source>
        <strain evidence="12 13">YS-25</strain>
    </source>
</reference>
<dbReference type="Gene3D" id="3.40.50.2300">
    <property type="match status" value="1"/>
</dbReference>
<dbReference type="PROSITE" id="PS50110">
    <property type="entry name" value="RESPONSE_REGULATORY"/>
    <property type="match status" value="1"/>
</dbReference>
<dbReference type="InterPro" id="IPR036097">
    <property type="entry name" value="HisK_dim/P_sf"/>
</dbReference>
<evidence type="ECO:0000256" key="1">
    <source>
        <dbReference type="ARBA" id="ARBA00000085"/>
    </source>
</evidence>
<evidence type="ECO:0000256" key="8">
    <source>
        <dbReference type="SAM" id="Phobius"/>
    </source>
</evidence>
<dbReference type="PRINTS" id="PR00344">
    <property type="entry name" value="BCTRLSENSOR"/>
</dbReference>
<gene>
    <name evidence="12" type="ORF">BCY91_03125</name>
</gene>
<evidence type="ECO:0000256" key="5">
    <source>
        <dbReference type="ARBA" id="ARBA00023125"/>
    </source>
</evidence>
<dbReference type="Gene3D" id="2.60.40.10">
    <property type="entry name" value="Immunoglobulins"/>
    <property type="match status" value="1"/>
</dbReference>
<dbReference type="SUPFAM" id="SSF101898">
    <property type="entry name" value="NHL repeat"/>
    <property type="match status" value="1"/>
</dbReference>
<evidence type="ECO:0000259" key="9">
    <source>
        <dbReference type="PROSITE" id="PS01124"/>
    </source>
</evidence>
<evidence type="ECO:0000313" key="13">
    <source>
        <dbReference type="Proteomes" id="UP000283433"/>
    </source>
</evidence>
<dbReference type="PANTHER" id="PTHR43547:SF2">
    <property type="entry name" value="HYBRID SIGNAL TRANSDUCTION HISTIDINE KINASE C"/>
    <property type="match status" value="1"/>
</dbReference>
<dbReference type="PROSITE" id="PS01124">
    <property type="entry name" value="HTH_ARAC_FAMILY_2"/>
    <property type="match status" value="1"/>
</dbReference>
<dbReference type="Pfam" id="PF00512">
    <property type="entry name" value="HisKA"/>
    <property type="match status" value="1"/>
</dbReference>
<organism evidence="12 13">
    <name type="scientific">Pelobium manganitolerans</name>
    <dbReference type="NCBI Taxonomy" id="1842495"/>
    <lineage>
        <taxon>Bacteria</taxon>
        <taxon>Pseudomonadati</taxon>
        <taxon>Bacteroidota</taxon>
        <taxon>Sphingobacteriia</taxon>
        <taxon>Sphingobacteriales</taxon>
        <taxon>Sphingobacteriaceae</taxon>
        <taxon>Pelobium</taxon>
    </lineage>
</organism>
<dbReference type="InterPro" id="IPR001789">
    <property type="entry name" value="Sig_transdc_resp-reg_receiver"/>
</dbReference>
<dbReference type="InterPro" id="IPR011006">
    <property type="entry name" value="CheY-like_superfamily"/>
</dbReference>
<keyword evidence="4" id="KW-0805">Transcription regulation</keyword>
<dbReference type="EMBL" id="MBTA01000012">
    <property type="protein sequence ID" value="RKD17148.1"/>
    <property type="molecule type" value="Genomic_DNA"/>
</dbReference>
<dbReference type="InterPro" id="IPR015943">
    <property type="entry name" value="WD40/YVTN_repeat-like_dom_sf"/>
</dbReference>
<feature type="domain" description="HTH araC/xylS-type" evidence="9">
    <location>
        <begin position="1345"/>
        <end position="1444"/>
    </location>
</feature>
<dbReference type="CDD" id="cd00082">
    <property type="entry name" value="HisKA"/>
    <property type="match status" value="1"/>
</dbReference>
<dbReference type="PROSITE" id="PS00041">
    <property type="entry name" value="HTH_ARAC_FAMILY_1"/>
    <property type="match status" value="1"/>
</dbReference>
<dbReference type="SMART" id="SM00342">
    <property type="entry name" value="HTH_ARAC"/>
    <property type="match status" value="1"/>
</dbReference>
<evidence type="ECO:0000313" key="12">
    <source>
        <dbReference type="EMBL" id="RKD17148.1"/>
    </source>
</evidence>
<dbReference type="Pfam" id="PF07494">
    <property type="entry name" value="Reg_prop"/>
    <property type="match status" value="2"/>
</dbReference>
<dbReference type="Pfam" id="PF00072">
    <property type="entry name" value="Response_reg"/>
    <property type="match status" value="1"/>
</dbReference>
<dbReference type="SMART" id="SM00448">
    <property type="entry name" value="REC"/>
    <property type="match status" value="1"/>
</dbReference>
<dbReference type="InterPro" id="IPR011110">
    <property type="entry name" value="Reg_prop"/>
</dbReference>
<evidence type="ECO:0000256" key="3">
    <source>
        <dbReference type="ARBA" id="ARBA00022553"/>
    </source>
</evidence>
<dbReference type="Gene3D" id="2.130.10.10">
    <property type="entry name" value="YVTN repeat-like/Quinoprotein amine dehydrogenase"/>
    <property type="match status" value="3"/>
</dbReference>
<dbReference type="InterPro" id="IPR011123">
    <property type="entry name" value="Y_Y_Y"/>
</dbReference>
<accession>A0A419S739</accession>
<evidence type="ECO:0000256" key="4">
    <source>
        <dbReference type="ARBA" id="ARBA00023015"/>
    </source>
</evidence>
<proteinExistence type="predicted"/>
<dbReference type="InterPro" id="IPR003661">
    <property type="entry name" value="HisK_dim/P_dom"/>
</dbReference>
<evidence type="ECO:0000256" key="7">
    <source>
        <dbReference type="PROSITE-ProRule" id="PRU00169"/>
    </source>
</evidence>
<feature type="transmembrane region" description="Helical" evidence="8">
    <location>
        <begin position="897"/>
        <end position="914"/>
    </location>
</feature>
<dbReference type="InterPro" id="IPR009057">
    <property type="entry name" value="Homeodomain-like_sf"/>
</dbReference>
<keyword evidence="8" id="KW-1133">Transmembrane helix</keyword>
<feature type="domain" description="Histidine kinase" evidence="10">
    <location>
        <begin position="944"/>
        <end position="1161"/>
    </location>
</feature>
<feature type="modified residue" description="4-aspartylphosphate" evidence="7">
    <location>
        <position position="1243"/>
    </location>
</feature>
<dbReference type="GO" id="GO:0003700">
    <property type="term" value="F:DNA-binding transcription factor activity"/>
    <property type="evidence" value="ECO:0007669"/>
    <property type="project" value="InterPro"/>
</dbReference>
<evidence type="ECO:0000256" key="2">
    <source>
        <dbReference type="ARBA" id="ARBA00012438"/>
    </source>
</evidence>
<dbReference type="InterPro" id="IPR036890">
    <property type="entry name" value="HATPase_C_sf"/>
</dbReference>
<dbReference type="SMART" id="SM00388">
    <property type="entry name" value="HisKA"/>
    <property type="match status" value="1"/>
</dbReference>
<dbReference type="OrthoDB" id="1489484at2"/>
<dbReference type="Pfam" id="PF07495">
    <property type="entry name" value="Y_Y_Y"/>
    <property type="match status" value="1"/>
</dbReference>
<dbReference type="InterPro" id="IPR005467">
    <property type="entry name" value="His_kinase_dom"/>
</dbReference>
<dbReference type="Pfam" id="PF12833">
    <property type="entry name" value="HTH_18"/>
    <property type="match status" value="1"/>
</dbReference>
<dbReference type="InterPro" id="IPR018060">
    <property type="entry name" value="HTH_AraC"/>
</dbReference>
<evidence type="ECO:0000259" key="11">
    <source>
        <dbReference type="PROSITE" id="PS50110"/>
    </source>
</evidence>
<protein>
    <recommendedName>
        <fullName evidence="2">histidine kinase</fullName>
        <ecNumber evidence="2">2.7.13.3</ecNumber>
    </recommendedName>
</protein>
<comment type="caution">
    <text evidence="12">The sequence shown here is derived from an EMBL/GenBank/DDBJ whole genome shotgun (WGS) entry which is preliminary data.</text>
</comment>
<evidence type="ECO:0000259" key="10">
    <source>
        <dbReference type="PROSITE" id="PS50109"/>
    </source>
</evidence>